<sequence>MPVLIPPVEHSQDTRVGPPAWREATKALTQKAHQLTDRCGQEAVTMWQPKDSVRDPHVARHLCRAAYILPWRFRVEMLKGGSTMEKPPPGEGSVKLRGYRPKSEKTLASCRDTLVFCCKERLQAAGRHSWVNLSRVPTPRTQGLKTPPPDPVGTYTPECAAALCEAKRLLMESKDALLDMAKNEEDIRGQQQQISDRVCASLAQKMRETLELKVGPAGAAPSWRLESRMLWYRGGRRGTQEERGQEADVILPVLPPTQDRLNMTLGLMRGTIHRCTKFNQEMYITRGLVKGTDKLQRRISHVEKNLEELLSMRRNLTWSLNCKKIGQDVDYSVVRLRLRQRHPHVCYEQAQRLVNDRDPRTPPRAQSSVARK</sequence>
<dbReference type="PANTHER" id="PTHR35081:SF1">
    <property type="entry name" value="COILED-COIL DOMAIN-CONTAINING PROTEIN 105"/>
    <property type="match status" value="1"/>
</dbReference>
<name>A0A643C5K9_BALPH</name>
<dbReference type="Proteomes" id="UP000437017">
    <property type="component" value="Unassembled WGS sequence"/>
</dbReference>
<proteinExistence type="predicted"/>
<dbReference type="PANTHER" id="PTHR35081">
    <property type="entry name" value="COILED-COIL DOMAIN-CONTAINING PROTEIN 105"/>
    <property type="match status" value="1"/>
</dbReference>
<evidence type="ECO:0000256" key="1">
    <source>
        <dbReference type="SAM" id="MobiDB-lite"/>
    </source>
</evidence>
<evidence type="ECO:0008006" key="4">
    <source>
        <dbReference type="Google" id="ProtNLM"/>
    </source>
</evidence>
<reference evidence="2 3" key="1">
    <citation type="journal article" date="2019" name="PLoS ONE">
        <title>Genomic analyses reveal an absence of contemporary introgressive admixture between fin whales and blue whales, despite known hybrids.</title>
        <authorList>
            <person name="Westbury M.V."/>
            <person name="Petersen B."/>
            <person name="Lorenzen E.D."/>
        </authorList>
    </citation>
    <scope>NUCLEOTIDE SEQUENCE [LARGE SCALE GENOMIC DNA]</scope>
    <source>
        <strain evidence="2">FinWhale-01</strain>
    </source>
</reference>
<organism evidence="2 3">
    <name type="scientific">Balaenoptera physalus</name>
    <name type="common">Fin whale</name>
    <name type="synonym">Balaena physalus</name>
    <dbReference type="NCBI Taxonomy" id="9770"/>
    <lineage>
        <taxon>Eukaryota</taxon>
        <taxon>Metazoa</taxon>
        <taxon>Chordata</taxon>
        <taxon>Craniata</taxon>
        <taxon>Vertebrata</taxon>
        <taxon>Euteleostomi</taxon>
        <taxon>Mammalia</taxon>
        <taxon>Eutheria</taxon>
        <taxon>Laurasiatheria</taxon>
        <taxon>Artiodactyla</taxon>
        <taxon>Whippomorpha</taxon>
        <taxon>Cetacea</taxon>
        <taxon>Mysticeti</taxon>
        <taxon>Balaenopteridae</taxon>
        <taxon>Balaenoptera</taxon>
    </lineage>
</organism>
<keyword evidence="3" id="KW-1185">Reference proteome</keyword>
<accession>A0A643C5K9</accession>
<dbReference type="InterPro" id="IPR038949">
    <property type="entry name" value="TEKTL1"/>
</dbReference>
<dbReference type="AlphaFoldDB" id="A0A643C5K9"/>
<evidence type="ECO:0000313" key="2">
    <source>
        <dbReference type="EMBL" id="KAB0395105.1"/>
    </source>
</evidence>
<dbReference type="OrthoDB" id="9896158at2759"/>
<protein>
    <recommendedName>
        <fullName evidence="4">Coiled-coil domain-containing protein 105</fullName>
    </recommendedName>
</protein>
<dbReference type="EMBL" id="SGJD01002582">
    <property type="protein sequence ID" value="KAB0395105.1"/>
    <property type="molecule type" value="Genomic_DNA"/>
</dbReference>
<comment type="caution">
    <text evidence="2">The sequence shown here is derived from an EMBL/GenBank/DDBJ whole genome shotgun (WGS) entry which is preliminary data.</text>
</comment>
<gene>
    <name evidence="2" type="ORF">E2I00_005716</name>
</gene>
<feature type="region of interest" description="Disordered" evidence="1">
    <location>
        <begin position="353"/>
        <end position="372"/>
    </location>
</feature>
<evidence type="ECO:0000313" key="3">
    <source>
        <dbReference type="Proteomes" id="UP000437017"/>
    </source>
</evidence>